<proteinExistence type="predicted"/>
<protein>
    <submittedName>
        <fullName evidence="1">Uncharacterized protein</fullName>
    </submittedName>
</protein>
<evidence type="ECO:0000313" key="2">
    <source>
        <dbReference type="Proteomes" id="UP000295106"/>
    </source>
</evidence>
<sequence length="125" mass="13050">MPVDLSVLLPELRQVLATFPGGATQATAAVQRALEGVAVGRALRRFIEAATQAAPALLAELDQHGDPKPAETDLDELIKHTLLFCKSPEVAARAAAHDGWIAGYQAAAVKAAAKSDITQEAQDGI</sequence>
<accession>A0A4R2MGX4</accession>
<comment type="caution">
    <text evidence="1">The sequence shown here is derived from an EMBL/GenBank/DDBJ whole genome shotgun (WGS) entry which is preliminary data.</text>
</comment>
<dbReference type="AlphaFoldDB" id="A0A4R2MGX4"/>
<dbReference type="RefSeq" id="WP_132644711.1">
    <property type="nucleotide sequence ID" value="NZ_NRRI01000002.1"/>
</dbReference>
<dbReference type="EMBL" id="SLXD01000001">
    <property type="protein sequence ID" value="TCP05731.1"/>
    <property type="molecule type" value="Genomic_DNA"/>
</dbReference>
<gene>
    <name evidence="1" type="ORF">EV684_101605</name>
</gene>
<evidence type="ECO:0000313" key="1">
    <source>
        <dbReference type="EMBL" id="TCP05731.1"/>
    </source>
</evidence>
<dbReference type="Proteomes" id="UP000295106">
    <property type="component" value="Unassembled WGS sequence"/>
</dbReference>
<reference evidence="1 2" key="1">
    <citation type="submission" date="2019-03" db="EMBL/GenBank/DDBJ databases">
        <title>Genomic Encyclopedia of Type Strains, Phase IV (KMG-IV): sequencing the most valuable type-strain genomes for metagenomic binning, comparative biology and taxonomic classification.</title>
        <authorList>
            <person name="Goeker M."/>
        </authorList>
    </citation>
    <scope>NUCLEOTIDE SEQUENCE [LARGE SCALE GENOMIC DNA]</scope>
    <source>
        <strain evidence="1 2">DSM 1709</strain>
    </source>
</reference>
<name>A0A4R2MGX4_RUBGE</name>
<organism evidence="1 2">
    <name type="scientific">Rubrivivax gelatinosus</name>
    <name type="common">Rhodocyclus gelatinosus</name>
    <name type="synonym">Rhodopseudomonas gelatinosa</name>
    <dbReference type="NCBI Taxonomy" id="28068"/>
    <lineage>
        <taxon>Bacteria</taxon>
        <taxon>Pseudomonadati</taxon>
        <taxon>Pseudomonadota</taxon>
        <taxon>Betaproteobacteria</taxon>
        <taxon>Burkholderiales</taxon>
        <taxon>Sphaerotilaceae</taxon>
        <taxon>Rubrivivax</taxon>
    </lineage>
</organism>